<protein>
    <submittedName>
        <fullName evidence="1">Uncharacterized protein</fullName>
    </submittedName>
</protein>
<accession>A0ACB8EGU7</accession>
<dbReference type="Proteomes" id="UP000827872">
    <property type="component" value="Linkage Group LG03"/>
</dbReference>
<evidence type="ECO:0000313" key="2">
    <source>
        <dbReference type="Proteomes" id="UP000827872"/>
    </source>
</evidence>
<reference evidence="1" key="1">
    <citation type="submission" date="2021-08" db="EMBL/GenBank/DDBJ databases">
        <title>The first chromosome-level gecko genome reveals the dynamic sex chromosomes of Neotropical dwarf geckos (Sphaerodactylidae: Sphaerodactylus).</title>
        <authorList>
            <person name="Pinto B.J."/>
            <person name="Keating S.E."/>
            <person name="Gamble T."/>
        </authorList>
    </citation>
    <scope>NUCLEOTIDE SEQUENCE</scope>
    <source>
        <strain evidence="1">TG3544</strain>
    </source>
</reference>
<sequence>MPFQPRGVPKARRRRTVPEGAQQTASLEAIGLLPSAAGALGRGSALPTASVTTQPGCTMRVSVTPSFRKRWAHMRHKEDPTWLEKEGAAVKNRDKTVIGAPGTPRLTRMALPQLPKAGGRQTEKPVLPARLSRAKGGLPPNDDMAPWTGASHSEAASFHALFTPMVSTLHGVPCSSAGPPGFRGFFPDLGGQASAPEGEQRRRTKQLQGGRAKQKGQGRCFPRHFKSKRQGGKLPPVPSITPLNFSRNFTFSFFELPPYQIRQHWAQCQQLLSLFMKQLE</sequence>
<keyword evidence="2" id="KW-1185">Reference proteome</keyword>
<dbReference type="EMBL" id="CM037616">
    <property type="protein sequence ID" value="KAH7991743.1"/>
    <property type="molecule type" value="Genomic_DNA"/>
</dbReference>
<evidence type="ECO:0000313" key="1">
    <source>
        <dbReference type="EMBL" id="KAH7991743.1"/>
    </source>
</evidence>
<organism evidence="1 2">
    <name type="scientific">Sphaerodactylus townsendi</name>
    <dbReference type="NCBI Taxonomy" id="933632"/>
    <lineage>
        <taxon>Eukaryota</taxon>
        <taxon>Metazoa</taxon>
        <taxon>Chordata</taxon>
        <taxon>Craniata</taxon>
        <taxon>Vertebrata</taxon>
        <taxon>Euteleostomi</taxon>
        <taxon>Lepidosauria</taxon>
        <taxon>Squamata</taxon>
        <taxon>Bifurcata</taxon>
        <taxon>Gekkota</taxon>
        <taxon>Sphaerodactylidae</taxon>
        <taxon>Sphaerodactylus</taxon>
    </lineage>
</organism>
<name>A0ACB8EGU7_9SAUR</name>
<comment type="caution">
    <text evidence="1">The sequence shown here is derived from an EMBL/GenBank/DDBJ whole genome shotgun (WGS) entry which is preliminary data.</text>
</comment>
<proteinExistence type="predicted"/>
<gene>
    <name evidence="1" type="ORF">K3G42_009817</name>
</gene>